<gene>
    <name evidence="9" type="ORF">PPL_05422</name>
</gene>
<dbReference type="InterPro" id="IPR055361">
    <property type="entry name" value="tRNA_methyltr_TrmB_bact"/>
</dbReference>
<keyword evidence="7" id="KW-0175">Coiled coil</keyword>
<dbReference type="PROSITE" id="PS51625">
    <property type="entry name" value="SAM_MT_TRMB"/>
    <property type="match status" value="1"/>
</dbReference>
<evidence type="ECO:0000256" key="4">
    <source>
        <dbReference type="ARBA" id="ARBA00022679"/>
    </source>
</evidence>
<dbReference type="AlphaFoldDB" id="D3BA47"/>
<keyword evidence="5" id="KW-0949">S-adenosyl-L-methionine</keyword>
<keyword evidence="6" id="KW-0819">tRNA processing</keyword>
<protein>
    <recommendedName>
        <fullName evidence="2">tRNA (guanine(46)-N(7))-methyltransferase</fullName>
        <ecNumber evidence="2">2.1.1.33</ecNumber>
    </recommendedName>
</protein>
<evidence type="ECO:0000256" key="5">
    <source>
        <dbReference type="ARBA" id="ARBA00022691"/>
    </source>
</evidence>
<evidence type="ECO:0000256" key="3">
    <source>
        <dbReference type="ARBA" id="ARBA00022603"/>
    </source>
</evidence>
<feature type="coiled-coil region" evidence="7">
    <location>
        <begin position="52"/>
        <end position="79"/>
    </location>
</feature>
<feature type="compositionally biased region" description="Low complexity" evidence="8">
    <location>
        <begin position="110"/>
        <end position="142"/>
    </location>
</feature>
<dbReference type="Gene3D" id="3.40.50.150">
    <property type="entry name" value="Vaccinia Virus protein VP39"/>
    <property type="match status" value="1"/>
</dbReference>
<comment type="caution">
    <text evidence="9">The sequence shown here is derived from an EMBL/GenBank/DDBJ whole genome shotgun (WGS) entry which is preliminary data.</text>
</comment>
<keyword evidence="4 9" id="KW-0808">Transferase</keyword>
<dbReference type="OMA" id="IERISIM"/>
<proteinExistence type="inferred from homology"/>
<dbReference type="PANTHER" id="PTHR23417:SF21">
    <property type="entry name" value="TRNA (GUANINE-N(7)-)-METHYLTRANSFERASE"/>
    <property type="match status" value="1"/>
</dbReference>
<dbReference type="Proteomes" id="UP000001396">
    <property type="component" value="Unassembled WGS sequence"/>
</dbReference>
<dbReference type="GO" id="GO:0008176">
    <property type="term" value="F:tRNA (guanine(46)-N7)-methyltransferase activity"/>
    <property type="evidence" value="ECO:0007669"/>
    <property type="project" value="UniProtKB-EC"/>
</dbReference>
<dbReference type="InterPro" id="IPR029063">
    <property type="entry name" value="SAM-dependent_MTases_sf"/>
</dbReference>
<dbReference type="InterPro" id="IPR003358">
    <property type="entry name" value="tRNA_(Gua-N-7)_MeTrfase_Trmb"/>
</dbReference>
<evidence type="ECO:0000256" key="1">
    <source>
        <dbReference type="ARBA" id="ARBA00000142"/>
    </source>
</evidence>
<keyword evidence="3 9" id="KW-0489">Methyltransferase</keyword>
<evidence type="ECO:0000256" key="8">
    <source>
        <dbReference type="SAM" id="MobiDB-lite"/>
    </source>
</evidence>
<sequence>MFNLLLKSTTSFTGRVVRYSGRNSHVSQTLNSCNIAMLGQRSYASFVDEFLKNLKEKELNNINNNNNNKKESNNILNNKEININNNNQKDILNNNVERDLDFLNSLNFGNNNNSNNNNNNNIDNNDSSNSSNDNKDSSSSFNIRKVTQTTKEAMLARHNELKKKFEFEEIDDDEDDDFIDKHEHTSGEANNKSRKVNLNNNNNNTTTTNNTNNTKKSRKHRQHVNPLSYRLQMTLDPPKWEEIFADLTLPIHIDLGCGKGDMLVKSAILKPDYNYLGIDIRDHCIEMANSSKSLLEFELNTQIKNLHFVETNVSVNLFNVAKSLPTNSIQKLSLLFPDPWHKRKHIKRRIVNANFVREVAMILPPGAKVYLMSDVYELYDEMLNHFISNSSFESIDFSKNEWDIEVTARQNYYIEKDIPYWRAVLVRTEKNESTVKTIL</sequence>
<feature type="region of interest" description="Disordered" evidence="8">
    <location>
        <begin position="110"/>
        <end position="145"/>
    </location>
</feature>
<reference evidence="9 10" key="1">
    <citation type="journal article" date="2011" name="Genome Res.">
        <title>Phylogeny-wide analysis of social amoeba genomes highlights ancient origins for complex intercellular communication.</title>
        <authorList>
            <person name="Heidel A.J."/>
            <person name="Lawal H.M."/>
            <person name="Felder M."/>
            <person name="Schilde C."/>
            <person name="Helps N.R."/>
            <person name="Tunggal B."/>
            <person name="Rivero F."/>
            <person name="John U."/>
            <person name="Schleicher M."/>
            <person name="Eichinger L."/>
            <person name="Platzer M."/>
            <person name="Noegel A.A."/>
            <person name="Schaap P."/>
            <person name="Gloeckner G."/>
        </authorList>
    </citation>
    <scope>NUCLEOTIDE SEQUENCE [LARGE SCALE GENOMIC DNA]</scope>
    <source>
        <strain evidence="10">ATCC 26659 / Pp 5 / PN500</strain>
    </source>
</reference>
<evidence type="ECO:0000313" key="10">
    <source>
        <dbReference type="Proteomes" id="UP000001396"/>
    </source>
</evidence>
<dbReference type="NCBIfam" id="TIGR00091">
    <property type="entry name" value="tRNA (guanosine(46)-N7)-methyltransferase TrmB"/>
    <property type="match status" value="1"/>
</dbReference>
<organism evidence="9 10">
    <name type="scientific">Heterostelium pallidum (strain ATCC 26659 / Pp 5 / PN500)</name>
    <name type="common">Cellular slime mold</name>
    <name type="synonym">Polysphondylium pallidum</name>
    <dbReference type="NCBI Taxonomy" id="670386"/>
    <lineage>
        <taxon>Eukaryota</taxon>
        <taxon>Amoebozoa</taxon>
        <taxon>Evosea</taxon>
        <taxon>Eumycetozoa</taxon>
        <taxon>Dictyostelia</taxon>
        <taxon>Acytosteliales</taxon>
        <taxon>Acytosteliaceae</taxon>
        <taxon>Heterostelium</taxon>
    </lineage>
</organism>
<feature type="region of interest" description="Disordered" evidence="8">
    <location>
        <begin position="177"/>
        <end position="223"/>
    </location>
</feature>
<accession>D3BA47</accession>
<dbReference type="RefSeq" id="XP_020433552.1">
    <property type="nucleotide sequence ID" value="XM_020576303.1"/>
</dbReference>
<name>D3BA47_HETP5</name>
<dbReference type="Pfam" id="PF02390">
    <property type="entry name" value="Methyltransf_4"/>
    <property type="match status" value="1"/>
</dbReference>
<feature type="compositionally biased region" description="Low complexity" evidence="8">
    <location>
        <begin position="199"/>
        <end position="214"/>
    </location>
</feature>
<dbReference type="PANTHER" id="PTHR23417">
    <property type="entry name" value="3-DEOXY-D-MANNO-OCTULOSONIC-ACID TRANSFERASE/TRNA GUANINE-N 7 - -METHYLTRANSFERASE"/>
    <property type="match status" value="1"/>
</dbReference>
<evidence type="ECO:0000313" key="9">
    <source>
        <dbReference type="EMBL" id="EFA81434.1"/>
    </source>
</evidence>
<dbReference type="SUPFAM" id="SSF53335">
    <property type="entry name" value="S-adenosyl-L-methionine-dependent methyltransferases"/>
    <property type="match status" value="1"/>
</dbReference>
<dbReference type="STRING" id="670386.D3BA47"/>
<keyword evidence="10" id="KW-1185">Reference proteome</keyword>
<evidence type="ECO:0000256" key="7">
    <source>
        <dbReference type="SAM" id="Coils"/>
    </source>
</evidence>
<evidence type="ECO:0000256" key="2">
    <source>
        <dbReference type="ARBA" id="ARBA00011977"/>
    </source>
</evidence>
<evidence type="ECO:0000256" key="6">
    <source>
        <dbReference type="ARBA" id="ARBA00022694"/>
    </source>
</evidence>
<comment type="catalytic activity">
    <reaction evidence="1">
        <text>guanosine(46) in tRNA + S-adenosyl-L-methionine = N(7)-methylguanosine(46) in tRNA + S-adenosyl-L-homocysteine</text>
        <dbReference type="Rhea" id="RHEA:42708"/>
        <dbReference type="Rhea" id="RHEA-COMP:10188"/>
        <dbReference type="Rhea" id="RHEA-COMP:10189"/>
        <dbReference type="ChEBI" id="CHEBI:57856"/>
        <dbReference type="ChEBI" id="CHEBI:59789"/>
        <dbReference type="ChEBI" id="CHEBI:74269"/>
        <dbReference type="ChEBI" id="CHEBI:74480"/>
        <dbReference type="EC" id="2.1.1.33"/>
    </reaction>
</comment>
<dbReference type="EC" id="2.1.1.33" evidence="2"/>
<dbReference type="GO" id="GO:0043527">
    <property type="term" value="C:tRNA methyltransferase complex"/>
    <property type="evidence" value="ECO:0007669"/>
    <property type="project" value="TreeGrafter"/>
</dbReference>
<dbReference type="GeneID" id="31360907"/>
<dbReference type="HAMAP" id="MF_01057">
    <property type="entry name" value="tRNA_methyltr_TrmB"/>
    <property type="match status" value="1"/>
</dbReference>
<dbReference type="EMBL" id="ADBJ01000025">
    <property type="protein sequence ID" value="EFA81434.1"/>
    <property type="molecule type" value="Genomic_DNA"/>
</dbReference>
<dbReference type="InParanoid" id="D3BA47"/>